<evidence type="ECO:0000313" key="2">
    <source>
        <dbReference type="EMBL" id="AAS09189.1"/>
    </source>
</evidence>
<dbReference type="GO" id="GO:0004622">
    <property type="term" value="F:phosphatidylcholine lysophospholipase activity"/>
    <property type="evidence" value="ECO:0007669"/>
    <property type="project" value="TreeGrafter"/>
</dbReference>
<evidence type="ECO:0000259" key="1">
    <source>
        <dbReference type="Pfam" id="PF13472"/>
    </source>
</evidence>
<name>Q65PR7_LACJO</name>
<dbReference type="KEGG" id="ljo:LJ_1423"/>
<dbReference type="CDD" id="cd00229">
    <property type="entry name" value="SGNH_hydrolase"/>
    <property type="match status" value="1"/>
</dbReference>
<feature type="domain" description="SGNH hydrolase-type esterase" evidence="1">
    <location>
        <begin position="683"/>
        <end position="877"/>
    </location>
</feature>
<dbReference type="eggNOG" id="COG2755">
    <property type="taxonomic scope" value="Bacteria"/>
</dbReference>
<dbReference type="PATRIC" id="fig|257314.6.peg.1237"/>
<sequence length="892" mass="100111">MTMTSVNHGEPYFLKADISKAGQSSASINDYIKMRVADNGKILPVQWYDQGRVMNVNGMIPFIEGAVGQWHTDDDDNIVMAPDADYRDWQGSAANTRDGGWADYILTDQMFTQKGIFYGKIGLMDGNGRRLTSIDIWFRVLGNDVMFGLTQKYYSDRVEKLIRQIEDKTDQVIKEARDAYTKETQATRDALIAKNAEVEEVRAEERIIGNRLINYQDQIDKNDIIKRGEFNQNNESMKNMVQNQLSKISATPIMLANLDSVKEKFPNGTEQLVVTSNGHRAIWTDSQWQDGGIYQSAGIAPETVDIENLKGVYQDEKAPNLYSELSSNIRLGGFHKADGTFIPNSDWGEISIGVSPSEQITWNQLTYSYTFWKNDTYVSGGDANESLITVTIPQDITAIKIPVSLRDTDTFKKRDFCIVRGSKIADAYPQNNVIPKTWIPSKNVSLQVGDGMIVGQGTINITFDDEQWYMNLPQESQVVYRSRMMPISNKKVALVGLGHSRGTWIYFNDATWKLQTFSAPNEDSNLISVGMMYDSFEPSSWNIKTNLQLKINNNPKTLGVITNENITPSTTIPMISGLGSVQIDTAANTMSFNNLYISYGHTTEEINSNPINIEKIKSGAWLYYDFDVKKIVSSLDENISFNWGNIGAYWYPNHIVLNGNPTIFIDGVKYNSFEPLKGHKINVLGDSISQGINTSKSYVSDLKTVTGADLIRNYGVAGASISQKSIDRFEWDNIEPLISSYSRMDQDADVIVIFAGVNDWVYGRQLGDDKSVDITTFYGALNTLLTNLRSQYVGATIILVTPLQTDWTTRPANGVDDTSGKNVEGLYLKDYVDAIKKSASKYAVPVLDLYSSMFYPFNKDFKDKYMTDSLHPTRAGHILLADRIGKFINEKV</sequence>
<dbReference type="Pfam" id="PF13472">
    <property type="entry name" value="Lipase_GDSL_2"/>
    <property type="match status" value="1"/>
</dbReference>
<dbReference type="InterPro" id="IPR051532">
    <property type="entry name" value="Ester_Hydrolysis_Enzymes"/>
</dbReference>
<reference evidence="2 3" key="1">
    <citation type="journal article" date="2004" name="Proc. Natl. Acad. Sci. U.S.A.">
        <title>The genome sequence of the probiotic intestinal bacterium Lactobacillus johnsonii NCC 533.</title>
        <authorList>
            <person name="Pridmore R.D."/>
            <person name="Berger B."/>
            <person name="Desiere F."/>
            <person name="Vilanova D."/>
            <person name="Barretto C."/>
            <person name="Pittet A.-C."/>
            <person name="Zwahlen M.-C."/>
            <person name="Rouvet M."/>
            <person name="Altermann E."/>
            <person name="Barrangou R."/>
            <person name="Mollet B."/>
            <person name="Mercenier A."/>
            <person name="Klaenhammer T."/>
            <person name="Arigoni F."/>
            <person name="Schell M.A."/>
        </authorList>
    </citation>
    <scope>NUCLEOTIDE SEQUENCE [LARGE SCALE GENOMIC DNA]</scope>
    <source>
        <strain evidence="3">CNCM I-1225 / La1 / NCC 533</strain>
    </source>
</reference>
<dbReference type="PANTHER" id="PTHR30383">
    <property type="entry name" value="THIOESTERASE 1/PROTEASE 1/LYSOPHOSPHOLIPASE L1"/>
    <property type="match status" value="1"/>
</dbReference>
<proteinExistence type="predicted"/>
<dbReference type="RefSeq" id="WP_011162180.1">
    <property type="nucleotide sequence ID" value="NC_005362.1"/>
</dbReference>
<accession>Q65PR7</accession>
<dbReference type="InterPro" id="IPR036514">
    <property type="entry name" value="SGNH_hydro_sf"/>
</dbReference>
<dbReference type="EMBL" id="AE017198">
    <property type="protein sequence ID" value="AAS09189.1"/>
    <property type="molecule type" value="Genomic_DNA"/>
</dbReference>
<protein>
    <submittedName>
        <fullName evidence="2">Lj928 prophage protein</fullName>
    </submittedName>
</protein>
<organism evidence="2 3">
    <name type="scientific">Lactobacillus johnsonii (strain CNCM I-12250 / La1 / NCC 533)</name>
    <dbReference type="NCBI Taxonomy" id="257314"/>
    <lineage>
        <taxon>Bacteria</taxon>
        <taxon>Bacillati</taxon>
        <taxon>Bacillota</taxon>
        <taxon>Bacilli</taxon>
        <taxon>Lactobacillales</taxon>
        <taxon>Lactobacillaceae</taxon>
        <taxon>Lactobacillus</taxon>
    </lineage>
</organism>
<dbReference type="Gene3D" id="3.40.50.1110">
    <property type="entry name" value="SGNH hydrolase"/>
    <property type="match status" value="1"/>
</dbReference>
<evidence type="ECO:0000313" key="3">
    <source>
        <dbReference type="Proteomes" id="UP000000581"/>
    </source>
</evidence>
<dbReference type="Proteomes" id="UP000000581">
    <property type="component" value="Chromosome"/>
</dbReference>
<dbReference type="PANTHER" id="PTHR30383:SF5">
    <property type="entry name" value="SGNH HYDROLASE-TYPE ESTERASE DOMAIN-CONTAINING PROTEIN"/>
    <property type="match status" value="1"/>
</dbReference>
<dbReference type="InterPro" id="IPR013830">
    <property type="entry name" value="SGNH_hydro"/>
</dbReference>
<dbReference type="AlphaFoldDB" id="Q65PR7"/>
<gene>
    <name evidence="2" type="ordered locus">LJ_1423</name>
</gene>
<dbReference type="SUPFAM" id="SSF52266">
    <property type="entry name" value="SGNH hydrolase"/>
    <property type="match status" value="1"/>
</dbReference>
<dbReference type="HOGENOM" id="CLU_323849_0_0_9"/>